<evidence type="ECO:0000313" key="3">
    <source>
        <dbReference type="Proteomes" id="UP000824107"/>
    </source>
</evidence>
<protein>
    <submittedName>
        <fullName evidence="2">Uncharacterized protein</fullName>
    </submittedName>
</protein>
<name>A0A9D1SB57_9PROT</name>
<feature type="region of interest" description="Disordered" evidence="1">
    <location>
        <begin position="64"/>
        <end position="98"/>
    </location>
</feature>
<evidence type="ECO:0000256" key="1">
    <source>
        <dbReference type="SAM" id="MobiDB-lite"/>
    </source>
</evidence>
<sequence length="168" mass="17891">MNEAIRNVAMLVWAVCAINSDAEAQSSRLFISEENSAPQQETMVYGAAKKSSGGEDEFLLEQPAGCGNPLGNPIISGNGGDATASDAQAAAAPEQLPPQKIVPVKIEETLPQNPPVSAETPQEANRQIQDTLYESGNRIYDVQSYPASDIRTIEQPNVNSTISTVPSY</sequence>
<dbReference type="Proteomes" id="UP000824107">
    <property type="component" value="Unassembled WGS sequence"/>
</dbReference>
<organism evidence="2 3">
    <name type="scientific">Candidatus Scatocola faecipullorum</name>
    <dbReference type="NCBI Taxonomy" id="2840917"/>
    <lineage>
        <taxon>Bacteria</taxon>
        <taxon>Pseudomonadati</taxon>
        <taxon>Pseudomonadota</taxon>
        <taxon>Alphaproteobacteria</taxon>
        <taxon>Rhodospirillales</taxon>
        <taxon>Rhodospirillaceae</taxon>
        <taxon>Rhodospirillaceae incertae sedis</taxon>
        <taxon>Candidatus Scatocola</taxon>
    </lineage>
</organism>
<accession>A0A9D1SB57</accession>
<dbReference type="EMBL" id="DVNC01000038">
    <property type="protein sequence ID" value="HIU53615.1"/>
    <property type="molecule type" value="Genomic_DNA"/>
</dbReference>
<gene>
    <name evidence="2" type="ORF">IAD20_06000</name>
</gene>
<proteinExistence type="predicted"/>
<comment type="caution">
    <text evidence="2">The sequence shown here is derived from an EMBL/GenBank/DDBJ whole genome shotgun (WGS) entry which is preliminary data.</text>
</comment>
<evidence type="ECO:0000313" key="2">
    <source>
        <dbReference type="EMBL" id="HIU53615.1"/>
    </source>
</evidence>
<reference evidence="2" key="1">
    <citation type="submission" date="2020-10" db="EMBL/GenBank/DDBJ databases">
        <authorList>
            <person name="Gilroy R."/>
        </authorList>
    </citation>
    <scope>NUCLEOTIDE SEQUENCE</scope>
    <source>
        <strain evidence="2">ChiW3-316</strain>
    </source>
</reference>
<feature type="compositionally biased region" description="Low complexity" evidence="1">
    <location>
        <begin position="82"/>
        <end position="98"/>
    </location>
</feature>
<dbReference type="AlphaFoldDB" id="A0A9D1SB57"/>
<reference evidence="2" key="2">
    <citation type="journal article" date="2021" name="PeerJ">
        <title>Extensive microbial diversity within the chicken gut microbiome revealed by metagenomics and culture.</title>
        <authorList>
            <person name="Gilroy R."/>
            <person name="Ravi A."/>
            <person name="Getino M."/>
            <person name="Pursley I."/>
            <person name="Horton D.L."/>
            <person name="Alikhan N.F."/>
            <person name="Baker D."/>
            <person name="Gharbi K."/>
            <person name="Hall N."/>
            <person name="Watson M."/>
            <person name="Adriaenssens E.M."/>
            <person name="Foster-Nyarko E."/>
            <person name="Jarju S."/>
            <person name="Secka A."/>
            <person name="Antonio M."/>
            <person name="Oren A."/>
            <person name="Chaudhuri R.R."/>
            <person name="La Ragione R."/>
            <person name="Hildebrand F."/>
            <person name="Pallen M.J."/>
        </authorList>
    </citation>
    <scope>NUCLEOTIDE SEQUENCE</scope>
    <source>
        <strain evidence="2">ChiW3-316</strain>
    </source>
</reference>